<dbReference type="InterPro" id="IPR029021">
    <property type="entry name" value="Prot-tyrosine_phosphatase-like"/>
</dbReference>
<reference evidence="3 4" key="1">
    <citation type="submission" date="2024-08" db="EMBL/GenBank/DDBJ databases">
        <authorList>
            <person name="Will J Nash"/>
            <person name="Angela Man"/>
            <person name="Seanna McTaggart"/>
            <person name="Kendall Baker"/>
            <person name="Tom Barker"/>
            <person name="Leah Catchpole"/>
            <person name="Alex Durrant"/>
            <person name="Karim Gharbi"/>
            <person name="Naomi Irish"/>
            <person name="Gemy Kaithakottil"/>
            <person name="Debby Ku"/>
            <person name="Aaliyah Providence"/>
            <person name="Felix Shaw"/>
            <person name="David Swarbreck"/>
            <person name="Chris Watkins"/>
            <person name="Ann M. McCartney"/>
            <person name="Giulio Formenti"/>
            <person name="Alice Mouton"/>
            <person name="Noel Vella"/>
            <person name="Bjorn M von Reumont"/>
            <person name="Adriana Vella"/>
            <person name="Wilfried Haerty"/>
        </authorList>
    </citation>
    <scope>NUCLEOTIDE SEQUENCE [LARGE SCALE GENOMIC DNA]</scope>
</reference>
<evidence type="ECO:0008006" key="5">
    <source>
        <dbReference type="Google" id="ProtNLM"/>
    </source>
</evidence>
<keyword evidence="4" id="KW-1185">Reference proteome</keyword>
<name>A0ABP1P2B1_XYLVO</name>
<evidence type="ECO:0000259" key="2">
    <source>
        <dbReference type="PROSITE" id="PS50056"/>
    </source>
</evidence>
<accession>A0ABP1P2B1</accession>
<organism evidence="3 4">
    <name type="scientific">Xylocopa violacea</name>
    <name type="common">Violet carpenter bee</name>
    <name type="synonym">Apis violacea</name>
    <dbReference type="NCBI Taxonomy" id="135666"/>
    <lineage>
        <taxon>Eukaryota</taxon>
        <taxon>Metazoa</taxon>
        <taxon>Ecdysozoa</taxon>
        <taxon>Arthropoda</taxon>
        <taxon>Hexapoda</taxon>
        <taxon>Insecta</taxon>
        <taxon>Pterygota</taxon>
        <taxon>Neoptera</taxon>
        <taxon>Endopterygota</taxon>
        <taxon>Hymenoptera</taxon>
        <taxon>Apocrita</taxon>
        <taxon>Aculeata</taxon>
        <taxon>Apoidea</taxon>
        <taxon>Anthophila</taxon>
        <taxon>Apidae</taxon>
        <taxon>Xylocopa</taxon>
        <taxon>Xylocopa</taxon>
    </lineage>
</organism>
<evidence type="ECO:0000259" key="1">
    <source>
        <dbReference type="PROSITE" id="PS50054"/>
    </source>
</evidence>
<dbReference type="PANTHER" id="PTHR46377">
    <property type="entry name" value="DUAL SPECIFICITY PROTEIN PHOSPHATASE 19"/>
    <property type="match status" value="1"/>
</dbReference>
<dbReference type="Gene3D" id="3.90.190.10">
    <property type="entry name" value="Protein tyrosine phosphatase superfamily"/>
    <property type="match status" value="1"/>
</dbReference>
<dbReference type="InterPro" id="IPR020422">
    <property type="entry name" value="TYR_PHOSPHATASE_DUAL_dom"/>
</dbReference>
<sequence length="192" mass="21901">MDLTSLIKNKKLHLKSCKTIVTDTLGQRYEEINGEKKKLPPGTPFVIDYKPDLQIARVIPGLFLSSQDPVVNKDILDQYEIQHVLSIGIYVSIKFDDIKYYYCDLLDLPESDLFAAIKKCVKIIDENRNENILVHCNAGVSRAPAIVISYLMAFEDISYDVAYNKVKNIRNCIKPNEGFVRQLKTLKLSSML</sequence>
<dbReference type="Proteomes" id="UP001642520">
    <property type="component" value="Unassembled WGS sequence"/>
</dbReference>
<dbReference type="PANTHER" id="PTHR46377:SF1">
    <property type="entry name" value="DUAL SPECIFICITY PROTEIN PHOSPHATASE 19"/>
    <property type="match status" value="1"/>
</dbReference>
<evidence type="ECO:0000313" key="4">
    <source>
        <dbReference type="Proteomes" id="UP001642520"/>
    </source>
</evidence>
<dbReference type="CDD" id="cd14498">
    <property type="entry name" value="DSP"/>
    <property type="match status" value="1"/>
</dbReference>
<dbReference type="SMART" id="SM00195">
    <property type="entry name" value="DSPc"/>
    <property type="match status" value="1"/>
</dbReference>
<evidence type="ECO:0000313" key="3">
    <source>
        <dbReference type="EMBL" id="CAL7947419.1"/>
    </source>
</evidence>
<comment type="caution">
    <text evidence="3">The sequence shown here is derived from an EMBL/GenBank/DDBJ whole genome shotgun (WGS) entry which is preliminary data.</text>
</comment>
<feature type="domain" description="Tyrosine-protein phosphatase" evidence="1">
    <location>
        <begin position="54"/>
        <end position="192"/>
    </location>
</feature>
<protein>
    <recommendedName>
        <fullName evidence="5">Dual specificity protein phosphatase 19</fullName>
    </recommendedName>
</protein>
<dbReference type="Pfam" id="PF00782">
    <property type="entry name" value="DSPc"/>
    <property type="match status" value="1"/>
</dbReference>
<dbReference type="PROSITE" id="PS50054">
    <property type="entry name" value="TYR_PHOSPHATASE_DUAL"/>
    <property type="match status" value="1"/>
</dbReference>
<dbReference type="InterPro" id="IPR000387">
    <property type="entry name" value="Tyr_Pase_dom"/>
</dbReference>
<feature type="domain" description="Tyrosine specific protein phosphatases" evidence="2">
    <location>
        <begin position="111"/>
        <end position="170"/>
    </location>
</feature>
<gene>
    <name evidence="3" type="ORF">XYLVIOL_LOCUS8329</name>
</gene>
<dbReference type="InterPro" id="IPR000340">
    <property type="entry name" value="Dual-sp_phosphatase_cat-dom"/>
</dbReference>
<dbReference type="SUPFAM" id="SSF52799">
    <property type="entry name" value="(Phosphotyrosine protein) phosphatases II"/>
    <property type="match status" value="1"/>
</dbReference>
<dbReference type="EMBL" id="CAXAJV020001296">
    <property type="protein sequence ID" value="CAL7947419.1"/>
    <property type="molecule type" value="Genomic_DNA"/>
</dbReference>
<dbReference type="PROSITE" id="PS50056">
    <property type="entry name" value="TYR_PHOSPHATASE_2"/>
    <property type="match status" value="1"/>
</dbReference>
<proteinExistence type="predicted"/>